<keyword evidence="3" id="KW-1185">Reference proteome</keyword>
<reference evidence="2 3" key="2">
    <citation type="journal article" date="2012" name="Nature">
        <title>Insights into hominid evolution from the gorilla genome sequence.</title>
        <authorList>
            <person name="Scally A."/>
            <person name="Dutheil J.Y."/>
            <person name="Hillier L.W."/>
            <person name="Jordan G.E."/>
            <person name="Goodhead I."/>
            <person name="Herrero J."/>
            <person name="Hobolth A."/>
            <person name="Lappalainen T."/>
            <person name="Mailund T."/>
            <person name="Marques-Bonet T."/>
            <person name="McCarthy S."/>
            <person name="Montgomery S.H."/>
            <person name="Schwalie P.C."/>
            <person name="Tang Y.A."/>
            <person name="Ward M.C."/>
            <person name="Xue Y."/>
            <person name="Yngvadottir B."/>
            <person name="Alkan C."/>
            <person name="Andersen L.N."/>
            <person name="Ayub Q."/>
            <person name="Ball E.V."/>
            <person name="Beal K."/>
            <person name="Bradley B.J."/>
            <person name="Chen Y."/>
            <person name="Clee C.M."/>
            <person name="Fitzgerald S."/>
            <person name="Graves T.A."/>
            <person name="Gu Y."/>
            <person name="Heath P."/>
            <person name="Heger A."/>
            <person name="Karakoc E."/>
            <person name="Kolb-Kokocinski A."/>
            <person name="Laird G.K."/>
            <person name="Lunter G."/>
            <person name="Meader S."/>
            <person name="Mort M."/>
            <person name="Mullikin J.C."/>
            <person name="Munch K."/>
            <person name="O'Connor T.D."/>
            <person name="Phillips A.D."/>
            <person name="Prado-Martinez J."/>
            <person name="Rogers A.S."/>
            <person name="Sajjadian S."/>
            <person name="Schmidt D."/>
            <person name="Shaw K."/>
            <person name="Simpson J.T."/>
            <person name="Stenson P.D."/>
            <person name="Turner D.J."/>
            <person name="Vigilant L."/>
            <person name="Vilella A.J."/>
            <person name="Whitener W."/>
            <person name="Zhu B."/>
            <person name="Cooper D.N."/>
            <person name="de Jong P."/>
            <person name="Dermitzakis E.T."/>
            <person name="Eichler E.E."/>
            <person name="Flicek P."/>
            <person name="Goldman N."/>
            <person name="Mundy N.I."/>
            <person name="Ning Z."/>
            <person name="Odom D.T."/>
            <person name="Ponting C.P."/>
            <person name="Quail M.A."/>
            <person name="Ryder O.A."/>
            <person name="Searle S.M."/>
            <person name="Warren W.C."/>
            <person name="Wilson R.K."/>
            <person name="Schierup M.H."/>
            <person name="Rogers J."/>
            <person name="Tyler-Smith C."/>
            <person name="Durbin R."/>
        </authorList>
    </citation>
    <scope>NUCLEOTIDE SEQUENCE [LARGE SCALE GENOMIC DNA]</scope>
</reference>
<dbReference type="InParanoid" id="A0A2I2ZK04"/>
<evidence type="ECO:0000313" key="3">
    <source>
        <dbReference type="Proteomes" id="UP000001519"/>
    </source>
</evidence>
<name>A0A2I2ZK04_GORGO</name>
<sequence>MRMYSSDAHESSVLVSLYPYHTHCISSLLSSPSSCKRPTVCMGRQQGLPFCTVCGYRCSSPERTRGRCAVGKVRVAGGGGAHGGGAGMRCCGCRERSRGRNPPLPPNCEGAPRGGRAGSPGGRAGNRGAWSLRVAGSRGVLGGERPQPALPAHCGVAHRLCSRPSLSPGLQAVSVFARWILCGFIYSESGSTNEHSERKRVFGGVERFPSRCPPEGPLKGDLKPSFQNINKELELF</sequence>
<reference evidence="2" key="3">
    <citation type="submission" date="2025-08" db="UniProtKB">
        <authorList>
            <consortium name="Ensembl"/>
        </authorList>
    </citation>
    <scope>IDENTIFICATION</scope>
</reference>
<dbReference type="Proteomes" id="UP000001519">
    <property type="component" value="Chromosome 10"/>
</dbReference>
<reference evidence="2" key="4">
    <citation type="submission" date="2025-09" db="UniProtKB">
        <authorList>
            <consortium name="Ensembl"/>
        </authorList>
    </citation>
    <scope>IDENTIFICATION</scope>
</reference>
<organism evidence="2 3">
    <name type="scientific">Gorilla gorilla gorilla</name>
    <name type="common">Western lowland gorilla</name>
    <dbReference type="NCBI Taxonomy" id="9595"/>
    <lineage>
        <taxon>Eukaryota</taxon>
        <taxon>Metazoa</taxon>
        <taxon>Chordata</taxon>
        <taxon>Craniata</taxon>
        <taxon>Vertebrata</taxon>
        <taxon>Euteleostomi</taxon>
        <taxon>Mammalia</taxon>
        <taxon>Eutheria</taxon>
        <taxon>Euarchontoglires</taxon>
        <taxon>Primates</taxon>
        <taxon>Haplorrhini</taxon>
        <taxon>Catarrhini</taxon>
        <taxon>Hominidae</taxon>
        <taxon>Gorilla</taxon>
    </lineage>
</organism>
<dbReference type="EMBL" id="CABD030071154">
    <property type="status" value="NOT_ANNOTATED_CDS"/>
    <property type="molecule type" value="Genomic_DNA"/>
</dbReference>
<dbReference type="GeneTree" id="ENSGT00910000146903"/>
<feature type="region of interest" description="Disordered" evidence="1">
    <location>
        <begin position="97"/>
        <end position="128"/>
    </location>
</feature>
<dbReference type="OMA" id="SIFARWI"/>
<dbReference type="Ensembl" id="ENSGGOT00000048514.1">
    <property type="protein sequence ID" value="ENSGGOP00000047342.1"/>
    <property type="gene ID" value="ENSGGOG00000043484.1"/>
</dbReference>
<proteinExistence type="predicted"/>
<dbReference type="Pfam" id="PF17713">
    <property type="entry name" value="DUF5558"/>
    <property type="match status" value="1"/>
</dbReference>
<accession>A0A2I2ZK04</accession>
<reference evidence="3" key="1">
    <citation type="submission" date="2011-05" db="EMBL/GenBank/DDBJ databases">
        <title>Insights into the evolution of the great apes provided by the gorilla genome.</title>
        <authorList>
            <person name="Scally A."/>
        </authorList>
    </citation>
    <scope>NUCLEOTIDE SEQUENCE [LARGE SCALE GENOMIC DNA]</scope>
</reference>
<evidence type="ECO:0000256" key="1">
    <source>
        <dbReference type="SAM" id="MobiDB-lite"/>
    </source>
</evidence>
<dbReference type="Bgee" id="ENSGGOG00000043484">
    <property type="expression patterns" value="Expressed in liver and 3 other cell types or tissues"/>
</dbReference>
<feature type="compositionally biased region" description="Gly residues" evidence="1">
    <location>
        <begin position="112"/>
        <end position="125"/>
    </location>
</feature>
<dbReference type="AlphaFoldDB" id="A0A2I2ZK04"/>
<evidence type="ECO:0000313" key="2">
    <source>
        <dbReference type="Ensembl" id="ENSGGOP00000047342.1"/>
    </source>
</evidence>
<dbReference type="EMBL" id="CABD030071155">
    <property type="status" value="NOT_ANNOTATED_CDS"/>
    <property type="molecule type" value="Genomic_DNA"/>
</dbReference>
<protein>
    <submittedName>
        <fullName evidence="2">Uncharacterized protein</fullName>
    </submittedName>
</protein>
<dbReference type="InterPro" id="IPR041059">
    <property type="entry name" value="DUF5558"/>
</dbReference>